<feature type="compositionally biased region" description="Basic and acidic residues" evidence="1">
    <location>
        <begin position="155"/>
        <end position="166"/>
    </location>
</feature>
<gene>
    <name evidence="2" type="ORF">AB205_0094880</name>
</gene>
<organism evidence="2 3">
    <name type="scientific">Aquarana catesbeiana</name>
    <name type="common">American bullfrog</name>
    <name type="synonym">Rana catesbeiana</name>
    <dbReference type="NCBI Taxonomy" id="8400"/>
    <lineage>
        <taxon>Eukaryota</taxon>
        <taxon>Metazoa</taxon>
        <taxon>Chordata</taxon>
        <taxon>Craniata</taxon>
        <taxon>Vertebrata</taxon>
        <taxon>Euteleostomi</taxon>
        <taxon>Amphibia</taxon>
        <taxon>Batrachia</taxon>
        <taxon>Anura</taxon>
        <taxon>Neobatrachia</taxon>
        <taxon>Ranoidea</taxon>
        <taxon>Ranidae</taxon>
        <taxon>Aquarana</taxon>
    </lineage>
</organism>
<dbReference type="EMBL" id="KZ060434">
    <property type="protein sequence ID" value="PIO12301.1"/>
    <property type="molecule type" value="Genomic_DNA"/>
</dbReference>
<keyword evidence="3" id="KW-1185">Reference proteome</keyword>
<dbReference type="AlphaFoldDB" id="A0A2G9QAT8"/>
<accession>A0A2G9QAT8</accession>
<evidence type="ECO:0000256" key="1">
    <source>
        <dbReference type="SAM" id="MobiDB-lite"/>
    </source>
</evidence>
<feature type="non-terminal residue" evidence="2">
    <location>
        <position position="216"/>
    </location>
</feature>
<feature type="region of interest" description="Disordered" evidence="1">
    <location>
        <begin position="1"/>
        <end position="22"/>
    </location>
</feature>
<feature type="region of interest" description="Disordered" evidence="1">
    <location>
        <begin position="74"/>
        <end position="128"/>
    </location>
</feature>
<dbReference type="Proteomes" id="UP000228934">
    <property type="component" value="Unassembled WGS sequence"/>
</dbReference>
<name>A0A2G9QAT8_AQUCT</name>
<feature type="compositionally biased region" description="Polar residues" evidence="1">
    <location>
        <begin position="1"/>
        <end position="12"/>
    </location>
</feature>
<evidence type="ECO:0000313" key="3">
    <source>
        <dbReference type="Proteomes" id="UP000228934"/>
    </source>
</evidence>
<proteinExistence type="predicted"/>
<feature type="compositionally biased region" description="Basic and acidic residues" evidence="1">
    <location>
        <begin position="84"/>
        <end position="94"/>
    </location>
</feature>
<protein>
    <submittedName>
        <fullName evidence="2">Uncharacterized protein</fullName>
    </submittedName>
</protein>
<reference evidence="3" key="1">
    <citation type="journal article" date="2017" name="Nat. Commun.">
        <title>The North American bullfrog draft genome provides insight into hormonal regulation of long noncoding RNA.</title>
        <authorList>
            <person name="Hammond S.A."/>
            <person name="Warren R.L."/>
            <person name="Vandervalk B.P."/>
            <person name="Kucuk E."/>
            <person name="Khan H."/>
            <person name="Gibb E.A."/>
            <person name="Pandoh P."/>
            <person name="Kirk H."/>
            <person name="Zhao Y."/>
            <person name="Jones M."/>
            <person name="Mungall A.J."/>
            <person name="Coope R."/>
            <person name="Pleasance S."/>
            <person name="Moore R.A."/>
            <person name="Holt R.A."/>
            <person name="Round J.M."/>
            <person name="Ohora S."/>
            <person name="Walle B.V."/>
            <person name="Veldhoen N."/>
            <person name="Helbing C.C."/>
            <person name="Birol I."/>
        </authorList>
    </citation>
    <scope>NUCLEOTIDE SEQUENCE [LARGE SCALE GENOMIC DNA]</scope>
</reference>
<evidence type="ECO:0000313" key="2">
    <source>
        <dbReference type="EMBL" id="PIO12301.1"/>
    </source>
</evidence>
<sequence length="216" mass="24489">MTHVPQSWSRKQSPVAETPTHSLIPEINNDKILEVTNKIIELLTEEVPIRCQVNTEEGKYLYCNDLPKETVMENRLPFTSPDGSSDRNPPERCPHPLYSRDSTQEHQEIPQEDQCDNQTVKAEDEAEMPVKGGEMLKEEEISIEISTDPGATRATQRDVKAEEDEGRVRIKEEEMPIEISTDPGATRAIQGNVKAEEEEEGHVRIKEEEVPFEIGT</sequence>
<feature type="region of interest" description="Disordered" evidence="1">
    <location>
        <begin position="143"/>
        <end position="166"/>
    </location>
</feature>